<dbReference type="AlphaFoldDB" id="A0A814QRA1"/>
<reference evidence="3" key="1">
    <citation type="submission" date="2021-02" db="EMBL/GenBank/DDBJ databases">
        <authorList>
            <person name="Nowell W R."/>
        </authorList>
    </citation>
    <scope>NUCLEOTIDE SEQUENCE</scope>
</reference>
<keyword evidence="1" id="KW-0472">Membrane</keyword>
<accession>A0A814QRA1</accession>
<keyword evidence="1" id="KW-0812">Transmembrane</keyword>
<dbReference type="EMBL" id="CAJNOR010001332">
    <property type="protein sequence ID" value="CAF1123568.1"/>
    <property type="molecule type" value="Genomic_DNA"/>
</dbReference>
<feature type="domain" description="Amine oxidase" evidence="2">
    <location>
        <begin position="54"/>
        <end position="310"/>
    </location>
</feature>
<feature type="transmembrane region" description="Helical" evidence="1">
    <location>
        <begin position="6"/>
        <end position="26"/>
    </location>
</feature>
<evidence type="ECO:0000313" key="3">
    <source>
        <dbReference type="EMBL" id="CAF1123568.1"/>
    </source>
</evidence>
<dbReference type="GO" id="GO:0016491">
    <property type="term" value="F:oxidoreductase activity"/>
    <property type="evidence" value="ECO:0007669"/>
    <property type="project" value="InterPro"/>
</dbReference>
<protein>
    <recommendedName>
        <fullName evidence="2">Amine oxidase domain-containing protein</fullName>
    </recommendedName>
</protein>
<feature type="transmembrane region" description="Helical" evidence="1">
    <location>
        <begin position="47"/>
        <end position="64"/>
    </location>
</feature>
<dbReference type="SUPFAM" id="SSF51905">
    <property type="entry name" value="FAD/NAD(P)-binding domain"/>
    <property type="match status" value="1"/>
</dbReference>
<dbReference type="Pfam" id="PF01593">
    <property type="entry name" value="Amino_oxidase"/>
    <property type="match status" value="1"/>
</dbReference>
<dbReference type="PANTHER" id="PTHR42923">
    <property type="entry name" value="PROTOPORPHYRINOGEN OXIDASE"/>
    <property type="match status" value="1"/>
</dbReference>
<dbReference type="Proteomes" id="UP000663828">
    <property type="component" value="Unassembled WGS sequence"/>
</dbReference>
<evidence type="ECO:0000259" key="2">
    <source>
        <dbReference type="Pfam" id="PF01593"/>
    </source>
</evidence>
<gene>
    <name evidence="3" type="ORF">XAT740_LOCUS19515</name>
</gene>
<organism evidence="3 4">
    <name type="scientific">Adineta ricciae</name>
    <name type="common">Rotifer</name>
    <dbReference type="NCBI Taxonomy" id="249248"/>
    <lineage>
        <taxon>Eukaryota</taxon>
        <taxon>Metazoa</taxon>
        <taxon>Spiralia</taxon>
        <taxon>Gnathifera</taxon>
        <taxon>Rotifera</taxon>
        <taxon>Eurotatoria</taxon>
        <taxon>Bdelloidea</taxon>
        <taxon>Adinetida</taxon>
        <taxon>Adinetidae</taxon>
        <taxon>Adineta</taxon>
    </lineage>
</organism>
<comment type="caution">
    <text evidence="3">The sequence shown here is derived from an EMBL/GenBank/DDBJ whole genome shotgun (WGS) entry which is preliminary data.</text>
</comment>
<sequence>MLNLTFWLQYIRVFLSILCISLYTYIKSCIFDNRKRVPPLFDRNCKIAVVGGGIGGVSAAYALLRSGYKNVTIYEARDKLGGNAKTHLWQSDRYSITTGLSVLAWPLIFRNYIHLLNKLNIHTTTVELPFFIHDKQENSIFAHGKQSAEYSTDLKRWSRMVNTVRWLTEYLSGKDASLYHFSFLNPFNYIPMRCLSLIFGVSNRFWHHVVVPMYASSFLSTKLSFIPSSILPTIDSLISLQPNRIPTMQTWIQTSIDVFDKMTQGATVKTNHPVTKVRIQRKSNSQIMITIDEEDINYERIIFACNADATVKALTTGRTNTSSLLKLMLSNVTYGDDDDLNLLDGVIHRDINILPEEYANELRCNYANYIDLKYDSTSQLYYHYNTFILSSWLPNVHAILQDNRIEHETMEPMLVTYAPYNQPAPKIDQKKILGKVDNRRAHPSLSFRNQTIALLMRLVQGENGMYFCGNAVTPANGHDLSLISGFAVAELIGAKYPFAENQSALRDFNRFKRMCVN</sequence>
<name>A0A814QRA1_ADIRI</name>
<evidence type="ECO:0000256" key="1">
    <source>
        <dbReference type="SAM" id="Phobius"/>
    </source>
</evidence>
<dbReference type="PRINTS" id="PR00419">
    <property type="entry name" value="ADXRDTASE"/>
</dbReference>
<proteinExistence type="predicted"/>
<keyword evidence="4" id="KW-1185">Reference proteome</keyword>
<dbReference type="InterPro" id="IPR036188">
    <property type="entry name" value="FAD/NAD-bd_sf"/>
</dbReference>
<evidence type="ECO:0000313" key="4">
    <source>
        <dbReference type="Proteomes" id="UP000663828"/>
    </source>
</evidence>
<keyword evidence="1" id="KW-1133">Transmembrane helix</keyword>
<dbReference type="Gene3D" id="3.50.50.60">
    <property type="entry name" value="FAD/NAD(P)-binding domain"/>
    <property type="match status" value="1"/>
</dbReference>
<dbReference type="InterPro" id="IPR050464">
    <property type="entry name" value="Zeta_carotene_desat/Oxidored"/>
</dbReference>
<dbReference type="InterPro" id="IPR002937">
    <property type="entry name" value="Amino_oxidase"/>
</dbReference>
<dbReference type="PANTHER" id="PTHR42923:SF17">
    <property type="entry name" value="AMINE OXIDASE DOMAIN-CONTAINING PROTEIN"/>
    <property type="match status" value="1"/>
</dbReference>